<comment type="catalytic activity">
    <reaction evidence="6">
        <text>a uridine in tRNA + S-adenosyl-L-methionine = a 3-[(3S)-3-amino-3-carboxypropyl]uridine in tRNA + S-methyl-5'-thioadenosine + H(+)</text>
        <dbReference type="Rhea" id="RHEA:62432"/>
        <dbReference type="Rhea" id="RHEA-COMP:13339"/>
        <dbReference type="Rhea" id="RHEA-COMP:16092"/>
        <dbReference type="ChEBI" id="CHEBI:15378"/>
        <dbReference type="ChEBI" id="CHEBI:17509"/>
        <dbReference type="ChEBI" id="CHEBI:59789"/>
        <dbReference type="ChEBI" id="CHEBI:65315"/>
        <dbReference type="ChEBI" id="CHEBI:82930"/>
        <dbReference type="EC" id="2.5.1.25"/>
    </reaction>
</comment>
<organism evidence="8 9">
    <name type="scientific">Blomia tropicalis</name>
    <name type="common">Mite</name>
    <dbReference type="NCBI Taxonomy" id="40697"/>
    <lineage>
        <taxon>Eukaryota</taxon>
        <taxon>Metazoa</taxon>
        <taxon>Ecdysozoa</taxon>
        <taxon>Arthropoda</taxon>
        <taxon>Chelicerata</taxon>
        <taxon>Arachnida</taxon>
        <taxon>Acari</taxon>
        <taxon>Acariformes</taxon>
        <taxon>Sarcoptiformes</taxon>
        <taxon>Astigmata</taxon>
        <taxon>Glycyphagoidea</taxon>
        <taxon>Echimyopodidae</taxon>
        <taxon>Blomia</taxon>
    </lineage>
</organism>
<evidence type="ECO:0000313" key="9">
    <source>
        <dbReference type="Proteomes" id="UP001142055"/>
    </source>
</evidence>
<gene>
    <name evidence="8" type="ORF">RDWZM_004567</name>
</gene>
<feature type="domain" description="DTW" evidence="7">
    <location>
        <begin position="21"/>
        <end position="218"/>
    </location>
</feature>
<dbReference type="InterPro" id="IPR005636">
    <property type="entry name" value="DTW"/>
</dbReference>
<dbReference type="InterPro" id="IPR039262">
    <property type="entry name" value="DTWD2/TAPT"/>
</dbReference>
<dbReference type="PANTHER" id="PTHR21392">
    <property type="entry name" value="TRNA-URIDINE AMINOCARBOXYPROPYLTRANSFERASE 2"/>
    <property type="match status" value="1"/>
</dbReference>
<reference evidence="8" key="1">
    <citation type="submission" date="2022-12" db="EMBL/GenBank/DDBJ databases">
        <title>Genome assemblies of Blomia tropicalis.</title>
        <authorList>
            <person name="Cui Y."/>
        </authorList>
    </citation>
    <scope>NUCLEOTIDE SEQUENCE</scope>
    <source>
        <tissue evidence="8">Adult mites</tissue>
    </source>
</reference>
<evidence type="ECO:0000256" key="4">
    <source>
        <dbReference type="ARBA" id="ARBA00022694"/>
    </source>
</evidence>
<dbReference type="OMA" id="GTWRKAF"/>
<dbReference type="SMART" id="SM01144">
    <property type="entry name" value="DTW"/>
    <property type="match status" value="1"/>
</dbReference>
<name>A0A9Q0RLR8_BLOTA</name>
<dbReference type="GO" id="GO:0008033">
    <property type="term" value="P:tRNA processing"/>
    <property type="evidence" value="ECO:0007669"/>
    <property type="project" value="UniProtKB-KW"/>
</dbReference>
<accession>A0A9Q0RLR8</accession>
<evidence type="ECO:0000313" key="8">
    <source>
        <dbReference type="EMBL" id="KAJ6218755.1"/>
    </source>
</evidence>
<dbReference type="Pfam" id="PF03942">
    <property type="entry name" value="DTW"/>
    <property type="match status" value="1"/>
</dbReference>
<evidence type="ECO:0000256" key="1">
    <source>
        <dbReference type="ARBA" id="ARBA00012386"/>
    </source>
</evidence>
<comment type="similarity">
    <text evidence="5">Belongs to the TDD superfamily. DTWD2 family.</text>
</comment>
<dbReference type="Proteomes" id="UP001142055">
    <property type="component" value="Chromosome 2"/>
</dbReference>
<dbReference type="PANTHER" id="PTHR21392:SF0">
    <property type="entry name" value="TRNA-URIDINE AMINOCARBOXYPROPYLTRANSFERASE 2"/>
    <property type="match status" value="1"/>
</dbReference>
<protein>
    <recommendedName>
        <fullName evidence="1">tRNA-uridine aminocarboxypropyltransferase</fullName>
        <ecNumber evidence="1">2.5.1.25</ecNumber>
    </recommendedName>
</protein>
<evidence type="ECO:0000256" key="3">
    <source>
        <dbReference type="ARBA" id="ARBA00022691"/>
    </source>
</evidence>
<evidence type="ECO:0000259" key="7">
    <source>
        <dbReference type="SMART" id="SM01144"/>
    </source>
</evidence>
<dbReference type="EC" id="2.5.1.25" evidence="1"/>
<dbReference type="GO" id="GO:0016432">
    <property type="term" value="F:tRNA-uridine aminocarboxypropyltransferase activity"/>
    <property type="evidence" value="ECO:0007669"/>
    <property type="project" value="UniProtKB-EC"/>
</dbReference>
<proteinExistence type="inferred from homology"/>
<keyword evidence="2" id="KW-0808">Transferase</keyword>
<dbReference type="EMBL" id="JAPWDV010000002">
    <property type="protein sequence ID" value="KAJ6218755.1"/>
    <property type="molecule type" value="Genomic_DNA"/>
</dbReference>
<evidence type="ECO:0000256" key="6">
    <source>
        <dbReference type="ARBA" id="ARBA00048718"/>
    </source>
</evidence>
<dbReference type="OrthoDB" id="408541at2759"/>
<comment type="caution">
    <text evidence="8">The sequence shown here is derived from an EMBL/GenBank/DDBJ whole genome shotgun (WGS) entry which is preliminary data.</text>
</comment>
<evidence type="ECO:0000256" key="2">
    <source>
        <dbReference type="ARBA" id="ARBA00022679"/>
    </source>
</evidence>
<sequence length="258" mass="29751">MEQLEETLGDFAAICPDPPTKRGVCPRCERPNPVCYCGEIVAEPFSIRSHVFMLQHPNEVKRCLRTTKIIELSIPTENYHLYRCKRISERKFPTLFSMLEDNSRESVLVFPSNKAEPLHSLPNDLDSKPYNIVMLDGTWSQAKVLYNSNPVIRSLRCIQLENSERSRYVIRTQPTETCLSTVEAVGLVLSHVERKPEIMDWFTRPLKAICDFQLDNGAVEHQSKEYLITNGLYQKPLNKKIQKSLDLKLKLDIKDLLC</sequence>
<evidence type="ECO:0000256" key="5">
    <source>
        <dbReference type="ARBA" id="ARBA00034489"/>
    </source>
</evidence>
<keyword evidence="9" id="KW-1185">Reference proteome</keyword>
<dbReference type="AlphaFoldDB" id="A0A9Q0RLR8"/>
<keyword evidence="4" id="KW-0819">tRNA processing</keyword>
<keyword evidence="3" id="KW-0949">S-adenosyl-L-methionine</keyword>